<accession>A0A543G798</accession>
<name>A0A543G798_9FLAO</name>
<protein>
    <submittedName>
        <fullName evidence="2">Uncharacterized protein</fullName>
    </submittedName>
</protein>
<dbReference type="RefSeq" id="WP_089080959.1">
    <property type="nucleotide sequence ID" value="NZ_VFPJ01000001.1"/>
</dbReference>
<dbReference type="EMBL" id="VFPJ01000001">
    <property type="protein sequence ID" value="TQM41962.1"/>
    <property type="molecule type" value="Genomic_DNA"/>
</dbReference>
<sequence>MAEFSPHTDIYKIKNRLENINKFIFWLTLFLSVFPIVFTTICQEYKFISLINVFNIIAITLFFIIEILNEYILLPLADNKRRDDFIDNSFGSKFSIKNSIDYYDNQEIEIGIYKAAVNQFENCFFTYSLVKISTISKIVIPTIMLVIMSIIAYYGFSQVPFALTILQAFFSANILGDLVKHLILMNRLASIQDSWLQLFQNVKLKQEILNHQPHILRYWLQYETLHSKINTNISGSTFEKNNEKLTAEWDSLKTKYNIT</sequence>
<evidence type="ECO:0000313" key="3">
    <source>
        <dbReference type="Proteomes" id="UP000320773"/>
    </source>
</evidence>
<feature type="transmembrane region" description="Helical" evidence="1">
    <location>
        <begin position="23"/>
        <end position="41"/>
    </location>
</feature>
<keyword evidence="1" id="KW-1133">Transmembrane helix</keyword>
<dbReference type="AlphaFoldDB" id="A0A543G798"/>
<keyword evidence="1" id="KW-0472">Membrane</keyword>
<feature type="transmembrane region" description="Helical" evidence="1">
    <location>
        <begin position="47"/>
        <end position="72"/>
    </location>
</feature>
<feature type="transmembrane region" description="Helical" evidence="1">
    <location>
        <begin position="161"/>
        <end position="179"/>
    </location>
</feature>
<feature type="transmembrane region" description="Helical" evidence="1">
    <location>
        <begin position="138"/>
        <end position="155"/>
    </location>
</feature>
<keyword evidence="1" id="KW-0812">Transmembrane</keyword>
<organism evidence="2 3">
    <name type="scientific">Flavobacterium branchiophilum</name>
    <dbReference type="NCBI Taxonomy" id="55197"/>
    <lineage>
        <taxon>Bacteria</taxon>
        <taxon>Pseudomonadati</taxon>
        <taxon>Bacteroidota</taxon>
        <taxon>Flavobacteriia</taxon>
        <taxon>Flavobacteriales</taxon>
        <taxon>Flavobacteriaceae</taxon>
        <taxon>Flavobacterium</taxon>
    </lineage>
</organism>
<evidence type="ECO:0000256" key="1">
    <source>
        <dbReference type="SAM" id="Phobius"/>
    </source>
</evidence>
<gene>
    <name evidence="2" type="ORF">BC670_2980</name>
</gene>
<proteinExistence type="predicted"/>
<comment type="caution">
    <text evidence="2">The sequence shown here is derived from an EMBL/GenBank/DDBJ whole genome shotgun (WGS) entry which is preliminary data.</text>
</comment>
<dbReference type="Proteomes" id="UP000320773">
    <property type="component" value="Unassembled WGS sequence"/>
</dbReference>
<evidence type="ECO:0000313" key="2">
    <source>
        <dbReference type="EMBL" id="TQM41962.1"/>
    </source>
</evidence>
<reference evidence="2 3" key="1">
    <citation type="submission" date="2019-06" db="EMBL/GenBank/DDBJ databases">
        <title>Genomic Encyclopedia of Archaeal and Bacterial Type Strains, Phase II (KMG-II): from individual species to whole genera.</title>
        <authorList>
            <person name="Goeker M."/>
        </authorList>
    </citation>
    <scope>NUCLEOTIDE SEQUENCE [LARGE SCALE GENOMIC DNA]</scope>
    <source>
        <strain evidence="2 3">DSM 24789</strain>
    </source>
</reference>